<comment type="caution">
    <text evidence="10">Lacks conserved residue(s) required for the propagation of feature annotation.</text>
</comment>
<feature type="region of interest" description="Interaction with substrate tRNA" evidence="10">
    <location>
        <begin position="167"/>
        <end position="171"/>
    </location>
</feature>
<comment type="similarity">
    <text evidence="3 10 13">Belongs to the IPP transferase family.</text>
</comment>
<accession>A0A7C9UX42</accession>
<evidence type="ECO:0000256" key="9">
    <source>
        <dbReference type="ARBA" id="ARBA00049563"/>
    </source>
</evidence>
<dbReference type="GO" id="GO:0006400">
    <property type="term" value="P:tRNA modification"/>
    <property type="evidence" value="ECO:0007669"/>
    <property type="project" value="TreeGrafter"/>
</dbReference>
<dbReference type="Gene3D" id="3.40.50.300">
    <property type="entry name" value="P-loop containing nucleotide triphosphate hydrolases"/>
    <property type="match status" value="1"/>
</dbReference>
<comment type="subunit">
    <text evidence="10">Monomer.</text>
</comment>
<keyword evidence="4 10" id="KW-0808">Transferase</keyword>
<dbReference type="PANTHER" id="PTHR11088:SF60">
    <property type="entry name" value="TRNA DIMETHYLALLYLTRANSFERASE"/>
    <property type="match status" value="1"/>
</dbReference>
<name>A0A7C9UX42_9PROT</name>
<evidence type="ECO:0000256" key="11">
    <source>
        <dbReference type="RuleBase" id="RU003783"/>
    </source>
</evidence>
<proteinExistence type="inferred from homology"/>
<dbReference type="SUPFAM" id="SSF52540">
    <property type="entry name" value="P-loop containing nucleoside triphosphate hydrolases"/>
    <property type="match status" value="2"/>
</dbReference>
<dbReference type="RefSeq" id="WP_163680685.1">
    <property type="nucleotide sequence ID" value="NZ_JAAIYP010000039.1"/>
</dbReference>
<comment type="catalytic activity">
    <reaction evidence="9 10 11">
        <text>adenosine(37) in tRNA + dimethylallyl diphosphate = N(6)-dimethylallyladenosine(37) in tRNA + diphosphate</text>
        <dbReference type="Rhea" id="RHEA:26482"/>
        <dbReference type="Rhea" id="RHEA-COMP:10162"/>
        <dbReference type="Rhea" id="RHEA-COMP:10375"/>
        <dbReference type="ChEBI" id="CHEBI:33019"/>
        <dbReference type="ChEBI" id="CHEBI:57623"/>
        <dbReference type="ChEBI" id="CHEBI:74411"/>
        <dbReference type="ChEBI" id="CHEBI:74415"/>
        <dbReference type="EC" id="2.5.1.75"/>
    </reaction>
</comment>
<evidence type="ECO:0000256" key="6">
    <source>
        <dbReference type="ARBA" id="ARBA00022741"/>
    </source>
</evidence>
<dbReference type="Proteomes" id="UP000480684">
    <property type="component" value="Unassembled WGS sequence"/>
</dbReference>
<keyword evidence="7 10" id="KW-0067">ATP-binding</keyword>
<dbReference type="AlphaFoldDB" id="A0A7C9UX42"/>
<keyword evidence="15" id="KW-1185">Reference proteome</keyword>
<dbReference type="NCBIfam" id="TIGR00174">
    <property type="entry name" value="miaA"/>
    <property type="match status" value="1"/>
</dbReference>
<evidence type="ECO:0000256" key="5">
    <source>
        <dbReference type="ARBA" id="ARBA00022694"/>
    </source>
</evidence>
<dbReference type="EC" id="2.5.1.75" evidence="10"/>
<keyword evidence="6 10" id="KW-0547">Nucleotide-binding</keyword>
<reference evidence="14 15" key="1">
    <citation type="submission" date="2020-02" db="EMBL/GenBank/DDBJ databases">
        <authorList>
            <person name="Dziuba M."/>
            <person name="Kuznetsov B."/>
            <person name="Mardanov A."/>
            <person name="Ravin N."/>
            <person name="Grouzdev D."/>
        </authorList>
    </citation>
    <scope>NUCLEOTIDE SEQUENCE [LARGE SCALE GENOMIC DNA]</scope>
    <source>
        <strain evidence="14 15">SpK</strain>
    </source>
</reference>
<protein>
    <recommendedName>
        <fullName evidence="10">tRNA dimethylallyltransferase</fullName>
        <ecNumber evidence="10">2.5.1.75</ecNumber>
    </recommendedName>
    <alternativeName>
        <fullName evidence="10">Dimethylallyl diphosphate:tRNA dimethylallyltransferase</fullName>
        <shortName evidence="10">DMAPP:tRNA dimethylallyltransferase</shortName>
        <shortName evidence="10">DMATase</shortName>
    </alternativeName>
    <alternativeName>
        <fullName evidence="10">Isopentenyl-diphosphate:tRNA isopentenyltransferase</fullName>
        <shortName evidence="10">IPP transferase</shortName>
        <shortName evidence="10">IPPT</shortName>
        <shortName evidence="10">IPTase</shortName>
    </alternativeName>
</protein>
<evidence type="ECO:0000256" key="1">
    <source>
        <dbReference type="ARBA" id="ARBA00001946"/>
    </source>
</evidence>
<dbReference type="Pfam" id="PF01715">
    <property type="entry name" value="IPPT"/>
    <property type="match status" value="1"/>
</dbReference>
<evidence type="ECO:0000256" key="8">
    <source>
        <dbReference type="ARBA" id="ARBA00022842"/>
    </source>
</evidence>
<dbReference type="PANTHER" id="PTHR11088">
    <property type="entry name" value="TRNA DIMETHYLALLYLTRANSFERASE"/>
    <property type="match status" value="1"/>
</dbReference>
<feature type="binding site" evidence="10">
    <location>
        <begin position="18"/>
        <end position="25"/>
    </location>
    <ligand>
        <name>ATP</name>
        <dbReference type="ChEBI" id="CHEBI:30616"/>
    </ligand>
</feature>
<feature type="site" description="Interaction with substrate tRNA" evidence="10">
    <location>
        <position position="109"/>
    </location>
</feature>
<evidence type="ECO:0000313" key="14">
    <source>
        <dbReference type="EMBL" id="NFV81129.1"/>
    </source>
</evidence>
<feature type="site" description="Interaction with substrate tRNA" evidence="10">
    <location>
        <position position="135"/>
    </location>
</feature>
<evidence type="ECO:0000256" key="13">
    <source>
        <dbReference type="RuleBase" id="RU003785"/>
    </source>
</evidence>
<dbReference type="EMBL" id="JAAIYP010000039">
    <property type="protein sequence ID" value="NFV81129.1"/>
    <property type="molecule type" value="Genomic_DNA"/>
</dbReference>
<dbReference type="GO" id="GO:0052381">
    <property type="term" value="F:tRNA dimethylallyltransferase activity"/>
    <property type="evidence" value="ECO:0007669"/>
    <property type="project" value="UniProtKB-UniRule"/>
</dbReference>
<comment type="function">
    <text evidence="2 10 12">Catalyzes the transfer of a dimethylallyl group onto the adenine at position 37 in tRNAs that read codons beginning with uridine, leading to the formation of N6-(dimethylallyl)adenosine (i(6)A).</text>
</comment>
<dbReference type="Gene3D" id="1.10.20.140">
    <property type="match status" value="1"/>
</dbReference>
<evidence type="ECO:0000256" key="4">
    <source>
        <dbReference type="ARBA" id="ARBA00022679"/>
    </source>
</evidence>
<keyword evidence="8 10" id="KW-0460">Magnesium</keyword>
<dbReference type="GO" id="GO:0005524">
    <property type="term" value="F:ATP binding"/>
    <property type="evidence" value="ECO:0007669"/>
    <property type="project" value="UniProtKB-UniRule"/>
</dbReference>
<evidence type="ECO:0000256" key="3">
    <source>
        <dbReference type="ARBA" id="ARBA00005842"/>
    </source>
</evidence>
<evidence type="ECO:0000256" key="12">
    <source>
        <dbReference type="RuleBase" id="RU003784"/>
    </source>
</evidence>
<evidence type="ECO:0000256" key="2">
    <source>
        <dbReference type="ARBA" id="ARBA00003213"/>
    </source>
</evidence>
<dbReference type="InterPro" id="IPR018022">
    <property type="entry name" value="IPT"/>
</dbReference>
<gene>
    <name evidence="10 14" type="primary">miaA</name>
    <name evidence="14" type="ORF">G4223_13505</name>
</gene>
<dbReference type="HAMAP" id="MF_00185">
    <property type="entry name" value="IPP_trans"/>
    <property type="match status" value="1"/>
</dbReference>
<sequence>MSDLFPPSFLPPAIVIAGPTASGKSGMALAIAREFDGVVINADSMQVYDVLRVVTARPSPEEEALAPHRVYGVLPPSLACSAALWKDLAATAMRDAWTAGKLPVVVGGTGLYLRTLMHGISPIPDIPDAVREDARARLARLGNPAFHAELAVRDPIMAARLNPANSQRLARAWEVLEATGRSLAEWQAQPMEGAVPARWLTFALLPPRDTLYANCDRRFAMMMEHGAPDEVQALLDLKLDPALPAMKALGVPELAGWLGGAWDCDTAIARACQSTRNYAKRQMTWFRNQLDAPEVVSTQFSESIEPGIFKIIRQFLLTANE</sequence>
<dbReference type="InterPro" id="IPR039657">
    <property type="entry name" value="Dimethylallyltransferase"/>
</dbReference>
<organism evidence="14 15">
    <name type="scientific">Magnetospirillum aberrantis SpK</name>
    <dbReference type="NCBI Taxonomy" id="908842"/>
    <lineage>
        <taxon>Bacteria</taxon>
        <taxon>Pseudomonadati</taxon>
        <taxon>Pseudomonadota</taxon>
        <taxon>Alphaproteobacteria</taxon>
        <taxon>Rhodospirillales</taxon>
        <taxon>Rhodospirillaceae</taxon>
        <taxon>Magnetospirillum</taxon>
    </lineage>
</organism>
<dbReference type="InterPro" id="IPR027417">
    <property type="entry name" value="P-loop_NTPase"/>
</dbReference>
<evidence type="ECO:0000313" key="15">
    <source>
        <dbReference type="Proteomes" id="UP000480684"/>
    </source>
</evidence>
<feature type="region of interest" description="Interaction with substrate tRNA" evidence="10">
    <location>
        <begin position="43"/>
        <end position="46"/>
    </location>
</feature>
<comment type="cofactor">
    <cofactor evidence="1 10">
        <name>Mg(2+)</name>
        <dbReference type="ChEBI" id="CHEBI:18420"/>
    </cofactor>
</comment>
<evidence type="ECO:0000256" key="10">
    <source>
        <dbReference type="HAMAP-Rule" id="MF_00185"/>
    </source>
</evidence>
<evidence type="ECO:0000256" key="7">
    <source>
        <dbReference type="ARBA" id="ARBA00022840"/>
    </source>
</evidence>
<keyword evidence="5 10" id="KW-0819">tRNA processing</keyword>
<comment type="caution">
    <text evidence="14">The sequence shown here is derived from an EMBL/GenBank/DDBJ whole genome shotgun (WGS) entry which is preliminary data.</text>
</comment>
<feature type="binding site" evidence="10">
    <location>
        <begin position="20"/>
        <end position="25"/>
    </location>
    <ligand>
        <name>substrate</name>
    </ligand>
</feature>